<evidence type="ECO:0000313" key="3">
    <source>
        <dbReference type="Proteomes" id="UP000221958"/>
    </source>
</evidence>
<feature type="coiled-coil region" evidence="1">
    <location>
        <begin position="75"/>
        <end position="109"/>
    </location>
</feature>
<dbReference type="EMBL" id="KY117485">
    <property type="protein sequence ID" value="APU03158.1"/>
    <property type="molecule type" value="Genomic_DNA"/>
</dbReference>
<reference evidence="3" key="1">
    <citation type="submission" date="2016-11" db="EMBL/GenBank/DDBJ databases">
        <authorList>
            <person name="Xavier A.S."/>
            <person name="Silva F.P."/>
            <person name="Vidigal P.M.P."/>
            <person name="Lima T.T.M."/>
            <person name="Souza F.O."/>
            <person name="Alfenas-Zerbini P."/>
        </authorList>
    </citation>
    <scope>NUCLEOTIDE SEQUENCE [LARGE SCALE GENOMIC DNA]</scope>
</reference>
<evidence type="ECO:0000313" key="2">
    <source>
        <dbReference type="EMBL" id="APU03158.1"/>
    </source>
</evidence>
<keyword evidence="3" id="KW-1185">Reference proteome</keyword>
<dbReference type="Proteomes" id="UP000221958">
    <property type="component" value="Segment"/>
</dbReference>
<protein>
    <submittedName>
        <fullName evidence="2">Uncharacterized protein</fullName>
    </submittedName>
</protein>
<accession>A0A1L7DS41</accession>
<name>A0A1L7DS41_9CAUD</name>
<organism evidence="2 3">
    <name type="scientific">Ralstonia phage phiAp1</name>
    <dbReference type="NCBI Taxonomy" id="2783867"/>
    <lineage>
        <taxon>Viruses</taxon>
        <taxon>Duplodnaviria</taxon>
        <taxon>Heunggongvirae</taxon>
        <taxon>Uroviricota</taxon>
        <taxon>Caudoviricetes</taxon>
        <taxon>Autographivirales</taxon>
        <taxon>Autoscriptoviridae</taxon>
        <taxon>Ayakvirus</taxon>
        <taxon>Ayakvirus Ap1</taxon>
    </lineage>
</organism>
<proteinExistence type="predicted"/>
<keyword evidence="1" id="KW-0175">Coiled coil</keyword>
<sequence length="173" mass="17901">MAIVSNETQVALPTTAPAVVVAAPAVPVVAVPVVAGATQAAEVAAPAVVTADAGPAVQPAGDTAPVQPVTEDAPLVKLAKKIDAKREQYRKLGEEIQRLQNQFDVADKMAGIAQGSNIIARVGRADTAREVEATVVGVQFLDNGERRLKIVFGAGFDTETVVIQDSQIVGIKE</sequence>
<evidence type="ECO:0000256" key="1">
    <source>
        <dbReference type="SAM" id="Coils"/>
    </source>
</evidence>
<gene>
    <name evidence="2" type="ORF">phiAp1_17</name>
</gene>